<evidence type="ECO:0000313" key="5">
    <source>
        <dbReference type="EMBL" id="SOC20089.1"/>
    </source>
</evidence>
<dbReference type="SMART" id="SM00345">
    <property type="entry name" value="HTH_GNTR"/>
    <property type="match status" value="1"/>
</dbReference>
<name>A0A285TD90_9PROT</name>
<dbReference type="Proteomes" id="UP000219068">
    <property type="component" value="Unassembled WGS sequence"/>
</dbReference>
<keyword evidence="3" id="KW-0804">Transcription</keyword>
<dbReference type="InterPro" id="IPR011711">
    <property type="entry name" value="GntR_C"/>
</dbReference>
<evidence type="ECO:0000256" key="1">
    <source>
        <dbReference type="ARBA" id="ARBA00023015"/>
    </source>
</evidence>
<sequence length="232" mass="25565">MTDDISQKLSRMILEGELSAGEQLPTEQSLAESFGVARTVIREAISRLKHDGLVDSRQGVGAFIAEPSARSAFRISPACFEKRQKLLEILQLRTGITSEAAGLAAVHRTDADLQFMDTAYDSMERSLSGGDAAAEKHVLAERSFYQRIAEASGNQYILEFLSMLDTRIDMELRSVAMKNARVTEWSAEVLAEHKAVLEAIRAQDETAASQAVRYHYSLAAQRLADRADLADT</sequence>
<dbReference type="SMART" id="SM00895">
    <property type="entry name" value="FCD"/>
    <property type="match status" value="1"/>
</dbReference>
<reference evidence="5 6" key="1">
    <citation type="submission" date="2017-08" db="EMBL/GenBank/DDBJ databases">
        <authorList>
            <person name="de Groot N.N."/>
        </authorList>
    </citation>
    <scope>NUCLEOTIDE SEQUENCE [LARGE SCALE GENOMIC DNA]</scope>
    <source>
        <strain evidence="5 6">USBA 78</strain>
    </source>
</reference>
<dbReference type="PANTHER" id="PTHR43537:SF5">
    <property type="entry name" value="UXU OPERON TRANSCRIPTIONAL REGULATOR"/>
    <property type="match status" value="1"/>
</dbReference>
<dbReference type="PRINTS" id="PR00035">
    <property type="entry name" value="HTHGNTR"/>
</dbReference>
<evidence type="ECO:0000256" key="2">
    <source>
        <dbReference type="ARBA" id="ARBA00023125"/>
    </source>
</evidence>
<dbReference type="InterPro" id="IPR036390">
    <property type="entry name" value="WH_DNA-bd_sf"/>
</dbReference>
<dbReference type="PANTHER" id="PTHR43537">
    <property type="entry name" value="TRANSCRIPTIONAL REGULATOR, GNTR FAMILY"/>
    <property type="match status" value="1"/>
</dbReference>
<dbReference type="InterPro" id="IPR036388">
    <property type="entry name" value="WH-like_DNA-bd_sf"/>
</dbReference>
<dbReference type="SUPFAM" id="SSF48008">
    <property type="entry name" value="GntR ligand-binding domain-like"/>
    <property type="match status" value="1"/>
</dbReference>
<dbReference type="RefSeq" id="WP_097051922.1">
    <property type="nucleotide sequence ID" value="NZ_OBMM01000003.1"/>
</dbReference>
<dbReference type="InterPro" id="IPR000524">
    <property type="entry name" value="Tscrpt_reg_HTH_GntR"/>
</dbReference>
<dbReference type="SUPFAM" id="SSF46785">
    <property type="entry name" value="Winged helix' DNA-binding domain"/>
    <property type="match status" value="1"/>
</dbReference>
<organism evidence="5 6">
    <name type="scientific">Thalassospira xiamenensis</name>
    <dbReference type="NCBI Taxonomy" id="220697"/>
    <lineage>
        <taxon>Bacteria</taxon>
        <taxon>Pseudomonadati</taxon>
        <taxon>Pseudomonadota</taxon>
        <taxon>Alphaproteobacteria</taxon>
        <taxon>Rhodospirillales</taxon>
        <taxon>Thalassospiraceae</taxon>
        <taxon>Thalassospira</taxon>
    </lineage>
</organism>
<dbReference type="GO" id="GO:0003700">
    <property type="term" value="F:DNA-binding transcription factor activity"/>
    <property type="evidence" value="ECO:0007669"/>
    <property type="project" value="InterPro"/>
</dbReference>
<evidence type="ECO:0000256" key="3">
    <source>
        <dbReference type="ARBA" id="ARBA00023163"/>
    </source>
</evidence>
<dbReference type="Pfam" id="PF07729">
    <property type="entry name" value="FCD"/>
    <property type="match status" value="1"/>
</dbReference>
<dbReference type="Gene3D" id="1.20.120.530">
    <property type="entry name" value="GntR ligand-binding domain-like"/>
    <property type="match status" value="1"/>
</dbReference>
<dbReference type="PROSITE" id="PS50949">
    <property type="entry name" value="HTH_GNTR"/>
    <property type="match status" value="1"/>
</dbReference>
<dbReference type="InterPro" id="IPR008920">
    <property type="entry name" value="TF_FadR/GntR_C"/>
</dbReference>
<dbReference type="Gene3D" id="1.10.10.10">
    <property type="entry name" value="Winged helix-like DNA-binding domain superfamily/Winged helix DNA-binding domain"/>
    <property type="match status" value="1"/>
</dbReference>
<dbReference type="CDD" id="cd07377">
    <property type="entry name" value="WHTH_GntR"/>
    <property type="match status" value="1"/>
</dbReference>
<proteinExistence type="predicted"/>
<protein>
    <submittedName>
        <fullName evidence="5">Transcriptional regulator, GntR family</fullName>
    </submittedName>
</protein>
<keyword evidence="2" id="KW-0238">DNA-binding</keyword>
<dbReference type="AlphaFoldDB" id="A0A285TD90"/>
<feature type="domain" description="HTH gntR-type" evidence="4">
    <location>
        <begin position="1"/>
        <end position="67"/>
    </location>
</feature>
<dbReference type="GO" id="GO:0003677">
    <property type="term" value="F:DNA binding"/>
    <property type="evidence" value="ECO:0007669"/>
    <property type="project" value="UniProtKB-KW"/>
</dbReference>
<gene>
    <name evidence="5" type="ORF">SAMN05428964_1033</name>
</gene>
<keyword evidence="1" id="KW-0805">Transcription regulation</keyword>
<dbReference type="Pfam" id="PF00392">
    <property type="entry name" value="GntR"/>
    <property type="match status" value="1"/>
</dbReference>
<accession>A0A285TD90</accession>
<evidence type="ECO:0000259" key="4">
    <source>
        <dbReference type="PROSITE" id="PS50949"/>
    </source>
</evidence>
<dbReference type="EMBL" id="OBMM01000003">
    <property type="protein sequence ID" value="SOC20089.1"/>
    <property type="molecule type" value="Genomic_DNA"/>
</dbReference>
<evidence type="ECO:0000313" key="6">
    <source>
        <dbReference type="Proteomes" id="UP000219068"/>
    </source>
</evidence>